<dbReference type="EMBL" id="CAMXCT030000663">
    <property type="protein sequence ID" value="CAL4769105.1"/>
    <property type="molecule type" value="Genomic_DNA"/>
</dbReference>
<sequence length="181" mass="19744">MRNAVNFVFIDDDDEEEDGCTDGIEEVFSFDLEKVAEALRRGADQDELSHIIEEAMIQDLPQRIATGSGEARHEETSSTVTPRTGDLSALMTPPCEAPEEGPVSPQFGGGAVSSTDLAARLQKIGGGACSSRRRRSSIAQHPQLMEAVSTAQSRHRQSLAKARHGETWRDTFGNAERIFTK</sequence>
<name>A0A9P1BYV5_9DINO</name>
<dbReference type="EMBL" id="CAMXCT020000663">
    <property type="protein sequence ID" value="CAL1135168.1"/>
    <property type="molecule type" value="Genomic_DNA"/>
</dbReference>
<organism evidence="2">
    <name type="scientific">Cladocopium goreaui</name>
    <dbReference type="NCBI Taxonomy" id="2562237"/>
    <lineage>
        <taxon>Eukaryota</taxon>
        <taxon>Sar</taxon>
        <taxon>Alveolata</taxon>
        <taxon>Dinophyceae</taxon>
        <taxon>Suessiales</taxon>
        <taxon>Symbiodiniaceae</taxon>
        <taxon>Cladocopium</taxon>
    </lineage>
</organism>
<accession>A0A9P1BYV5</accession>
<dbReference type="Proteomes" id="UP001152797">
    <property type="component" value="Unassembled WGS sequence"/>
</dbReference>
<evidence type="ECO:0000313" key="2">
    <source>
        <dbReference type="EMBL" id="CAI3981793.1"/>
    </source>
</evidence>
<gene>
    <name evidence="2" type="ORF">C1SCF055_LOCUS9552</name>
</gene>
<protein>
    <submittedName>
        <fullName evidence="2">Uncharacterized protein</fullName>
    </submittedName>
</protein>
<comment type="caution">
    <text evidence="2">The sequence shown here is derived from an EMBL/GenBank/DDBJ whole genome shotgun (WGS) entry which is preliminary data.</text>
</comment>
<feature type="non-terminal residue" evidence="2">
    <location>
        <position position="181"/>
    </location>
</feature>
<feature type="region of interest" description="Disordered" evidence="1">
    <location>
        <begin position="67"/>
        <end position="87"/>
    </location>
</feature>
<feature type="non-terminal residue" evidence="2">
    <location>
        <position position="1"/>
    </location>
</feature>
<evidence type="ECO:0000256" key="1">
    <source>
        <dbReference type="SAM" id="MobiDB-lite"/>
    </source>
</evidence>
<dbReference type="AlphaFoldDB" id="A0A9P1BYV5"/>
<proteinExistence type="predicted"/>
<dbReference type="EMBL" id="CAMXCT010000663">
    <property type="protein sequence ID" value="CAI3981793.1"/>
    <property type="molecule type" value="Genomic_DNA"/>
</dbReference>
<evidence type="ECO:0000313" key="4">
    <source>
        <dbReference type="Proteomes" id="UP001152797"/>
    </source>
</evidence>
<keyword evidence="4" id="KW-1185">Reference proteome</keyword>
<evidence type="ECO:0000313" key="3">
    <source>
        <dbReference type="EMBL" id="CAL1135168.1"/>
    </source>
</evidence>
<reference evidence="3" key="2">
    <citation type="submission" date="2024-04" db="EMBL/GenBank/DDBJ databases">
        <authorList>
            <person name="Chen Y."/>
            <person name="Shah S."/>
            <person name="Dougan E. K."/>
            <person name="Thang M."/>
            <person name="Chan C."/>
        </authorList>
    </citation>
    <scope>NUCLEOTIDE SEQUENCE [LARGE SCALE GENOMIC DNA]</scope>
</reference>
<reference evidence="2" key="1">
    <citation type="submission" date="2022-10" db="EMBL/GenBank/DDBJ databases">
        <authorList>
            <person name="Chen Y."/>
            <person name="Dougan E. K."/>
            <person name="Chan C."/>
            <person name="Rhodes N."/>
            <person name="Thang M."/>
        </authorList>
    </citation>
    <scope>NUCLEOTIDE SEQUENCE</scope>
</reference>